<feature type="active site" description="Nucleophile" evidence="5">
    <location>
        <position position="263"/>
    </location>
</feature>
<comment type="similarity">
    <text evidence="6">Belongs to the glycosyl hydrolase 10 (cellulase F) family.</text>
</comment>
<evidence type="ECO:0000256" key="1">
    <source>
        <dbReference type="ARBA" id="ARBA00022801"/>
    </source>
</evidence>
<dbReference type="Proteomes" id="UP001210231">
    <property type="component" value="Unassembled WGS sequence"/>
</dbReference>
<dbReference type="InterPro" id="IPR031158">
    <property type="entry name" value="GH10_AS"/>
</dbReference>
<dbReference type="PANTHER" id="PTHR31490:SF90">
    <property type="entry name" value="ENDO-1,4-BETA-XYLANASE A"/>
    <property type="match status" value="1"/>
</dbReference>
<dbReference type="EMBL" id="JAQGEF010000012">
    <property type="protein sequence ID" value="MDA3615416.1"/>
    <property type="molecule type" value="Genomic_DNA"/>
</dbReference>
<dbReference type="Gene3D" id="3.20.20.80">
    <property type="entry name" value="Glycosidases"/>
    <property type="match status" value="1"/>
</dbReference>
<sequence>MQQILKLLVPVTLLLTACATTKSNGEKGLKDYYKDYFDIGVALPTRNFSEAETSFFKKHFNSVTAENAMKIQPIQPVQNQYNFAPVDSLVAVTRRLNMKMRGHTLCWHNQVPDWFFKREDGSTIDKATLYDRLKTHIYTVAGRYKNDIYAWDVVNEVISDKKEEFYRPSKFYEIAGADYIDSAYTWAHEAAPDALLFYNDYNEIDSTKRSKIIQMIRGLQAKNIPVHGIGLQAHWALNEPSESQLEQTLKDFSALGLNIQITELDMSIYPKEHQSREWDAARDKNTLYTNDIANAQAEKYAMFFKLFRKYSKQISSVTFWNISDKHSWLDDFPVKNRKDYPLLFDKDLQPKKAYEAVIDF</sequence>
<evidence type="ECO:0000313" key="9">
    <source>
        <dbReference type="Proteomes" id="UP001210231"/>
    </source>
</evidence>
<protein>
    <recommendedName>
        <fullName evidence="6">Beta-xylanase</fullName>
        <ecNumber evidence="6">3.2.1.8</ecNumber>
    </recommendedName>
</protein>
<dbReference type="RefSeq" id="WP_407031742.1">
    <property type="nucleotide sequence ID" value="NZ_JAQGEF010000012.1"/>
</dbReference>
<dbReference type="PROSITE" id="PS51257">
    <property type="entry name" value="PROKAR_LIPOPROTEIN"/>
    <property type="match status" value="1"/>
</dbReference>
<dbReference type="PROSITE" id="PS00591">
    <property type="entry name" value="GH10_1"/>
    <property type="match status" value="1"/>
</dbReference>
<evidence type="ECO:0000256" key="4">
    <source>
        <dbReference type="ARBA" id="ARBA00023326"/>
    </source>
</evidence>
<evidence type="ECO:0000313" key="8">
    <source>
        <dbReference type="EMBL" id="MDA3615416.1"/>
    </source>
</evidence>
<dbReference type="PANTHER" id="PTHR31490">
    <property type="entry name" value="GLYCOSYL HYDROLASE"/>
    <property type="match status" value="1"/>
</dbReference>
<proteinExistence type="inferred from homology"/>
<organism evidence="8 9">
    <name type="scientific">Polluticaenibacter yanchengensis</name>
    <dbReference type="NCBI Taxonomy" id="3014562"/>
    <lineage>
        <taxon>Bacteria</taxon>
        <taxon>Pseudomonadati</taxon>
        <taxon>Bacteroidota</taxon>
        <taxon>Chitinophagia</taxon>
        <taxon>Chitinophagales</taxon>
        <taxon>Chitinophagaceae</taxon>
        <taxon>Polluticaenibacter</taxon>
    </lineage>
</organism>
<name>A0ABT4UKQ2_9BACT</name>
<keyword evidence="1 6" id="KW-0378">Hydrolase</keyword>
<dbReference type="PROSITE" id="PS51760">
    <property type="entry name" value="GH10_2"/>
    <property type="match status" value="1"/>
</dbReference>
<dbReference type="InterPro" id="IPR001000">
    <property type="entry name" value="GH10_dom"/>
</dbReference>
<keyword evidence="3 6" id="KW-0326">Glycosidase</keyword>
<dbReference type="Pfam" id="PF00331">
    <property type="entry name" value="Glyco_hydro_10"/>
    <property type="match status" value="1"/>
</dbReference>
<evidence type="ECO:0000256" key="6">
    <source>
        <dbReference type="RuleBase" id="RU361174"/>
    </source>
</evidence>
<evidence type="ECO:0000256" key="3">
    <source>
        <dbReference type="ARBA" id="ARBA00023295"/>
    </source>
</evidence>
<dbReference type="SUPFAM" id="SSF51445">
    <property type="entry name" value="(Trans)glycosidases"/>
    <property type="match status" value="1"/>
</dbReference>
<dbReference type="SMART" id="SM00633">
    <property type="entry name" value="Glyco_10"/>
    <property type="match status" value="1"/>
</dbReference>
<feature type="domain" description="GH10" evidence="7">
    <location>
        <begin position="23"/>
        <end position="360"/>
    </location>
</feature>
<comment type="caution">
    <text evidence="8">The sequence shown here is derived from an EMBL/GenBank/DDBJ whole genome shotgun (WGS) entry which is preliminary data.</text>
</comment>
<evidence type="ECO:0000256" key="2">
    <source>
        <dbReference type="ARBA" id="ARBA00023277"/>
    </source>
</evidence>
<reference evidence="8 9" key="1">
    <citation type="submission" date="2022-12" db="EMBL/GenBank/DDBJ databases">
        <title>Chitinophagaceae gen. sp. nov., a new member of the family Chitinophagaceae, isolated from soil in a chemical factory.</title>
        <authorList>
            <person name="Ke Z."/>
        </authorList>
    </citation>
    <scope>NUCLEOTIDE SEQUENCE [LARGE SCALE GENOMIC DNA]</scope>
    <source>
        <strain evidence="8 9">LY-5</strain>
    </source>
</reference>
<dbReference type="EC" id="3.2.1.8" evidence="6"/>
<keyword evidence="9" id="KW-1185">Reference proteome</keyword>
<evidence type="ECO:0000259" key="7">
    <source>
        <dbReference type="PROSITE" id="PS51760"/>
    </source>
</evidence>
<dbReference type="InterPro" id="IPR044846">
    <property type="entry name" value="GH10"/>
</dbReference>
<gene>
    <name evidence="8" type="ORF">O3P16_11405</name>
</gene>
<comment type="catalytic activity">
    <reaction evidence="6">
        <text>Endohydrolysis of (1-&gt;4)-beta-D-xylosidic linkages in xylans.</text>
        <dbReference type="EC" id="3.2.1.8"/>
    </reaction>
</comment>
<keyword evidence="2 6" id="KW-0119">Carbohydrate metabolism</keyword>
<dbReference type="PRINTS" id="PR00134">
    <property type="entry name" value="GLHYDRLASE10"/>
</dbReference>
<evidence type="ECO:0000256" key="5">
    <source>
        <dbReference type="PROSITE-ProRule" id="PRU10061"/>
    </source>
</evidence>
<dbReference type="InterPro" id="IPR017853">
    <property type="entry name" value="GH"/>
</dbReference>
<keyword evidence="4 6" id="KW-0624">Polysaccharide degradation</keyword>
<accession>A0ABT4UKQ2</accession>